<dbReference type="GO" id="GO:0097196">
    <property type="term" value="C:Shu complex"/>
    <property type="evidence" value="ECO:0007669"/>
    <property type="project" value="TreeGrafter"/>
</dbReference>
<proteinExistence type="predicted"/>
<dbReference type="AlphaFoldDB" id="A0A165A9Y1"/>
<keyword evidence="1" id="KW-0862">Zinc</keyword>
<sequence length="138" mass="14872">MEPAVYQLLNTALATHPGKELDDEHVQTLRAFVSDNVLLAAFDIVDKSFVNKLNLPGGRSMFEVQGATSAYIVTLGIESLSPCPASCTCPSFIHSTLSTGPTVMCKHILAVLIAQSMSRLTEKGLDLDELCALLKDHL</sequence>
<name>A0A165A9Y1_9AGAM</name>
<dbReference type="Pfam" id="PF04434">
    <property type="entry name" value="SWIM"/>
    <property type="match status" value="1"/>
</dbReference>
<keyword evidence="4" id="KW-1185">Reference proteome</keyword>
<gene>
    <name evidence="3" type="ORF">SISNIDRAFT_481389</name>
</gene>
<dbReference type="EMBL" id="KV419395">
    <property type="protein sequence ID" value="KZS98680.1"/>
    <property type="molecule type" value="Genomic_DNA"/>
</dbReference>
<dbReference type="Proteomes" id="UP000076722">
    <property type="component" value="Unassembled WGS sequence"/>
</dbReference>
<accession>A0A165A9Y1</accession>
<protein>
    <recommendedName>
        <fullName evidence="2">SWIM-type domain-containing protein</fullName>
    </recommendedName>
</protein>
<dbReference type="PROSITE" id="PS50966">
    <property type="entry name" value="ZF_SWIM"/>
    <property type="match status" value="1"/>
</dbReference>
<reference evidence="3 4" key="1">
    <citation type="journal article" date="2016" name="Mol. Biol. Evol.">
        <title>Comparative Genomics of Early-Diverging Mushroom-Forming Fungi Provides Insights into the Origins of Lignocellulose Decay Capabilities.</title>
        <authorList>
            <person name="Nagy L.G."/>
            <person name="Riley R."/>
            <person name="Tritt A."/>
            <person name="Adam C."/>
            <person name="Daum C."/>
            <person name="Floudas D."/>
            <person name="Sun H."/>
            <person name="Yadav J.S."/>
            <person name="Pangilinan J."/>
            <person name="Larsson K.H."/>
            <person name="Matsuura K."/>
            <person name="Barry K."/>
            <person name="Labutti K."/>
            <person name="Kuo R."/>
            <person name="Ohm R.A."/>
            <person name="Bhattacharya S.S."/>
            <person name="Shirouzu T."/>
            <person name="Yoshinaga Y."/>
            <person name="Martin F.M."/>
            <person name="Grigoriev I.V."/>
            <person name="Hibbett D.S."/>
        </authorList>
    </citation>
    <scope>NUCLEOTIDE SEQUENCE [LARGE SCALE GENOMIC DNA]</scope>
    <source>
        <strain evidence="3 4">HHB9708</strain>
    </source>
</reference>
<keyword evidence="1" id="KW-0479">Metal-binding</keyword>
<dbReference type="GO" id="GO:0008270">
    <property type="term" value="F:zinc ion binding"/>
    <property type="evidence" value="ECO:0007669"/>
    <property type="project" value="UniProtKB-KW"/>
</dbReference>
<evidence type="ECO:0000259" key="2">
    <source>
        <dbReference type="PROSITE" id="PS50966"/>
    </source>
</evidence>
<dbReference type="GO" id="GO:0000724">
    <property type="term" value="P:double-strand break repair via homologous recombination"/>
    <property type="evidence" value="ECO:0007669"/>
    <property type="project" value="TreeGrafter"/>
</dbReference>
<evidence type="ECO:0000256" key="1">
    <source>
        <dbReference type="PROSITE-ProRule" id="PRU00325"/>
    </source>
</evidence>
<dbReference type="OrthoDB" id="337581at2759"/>
<feature type="domain" description="SWIM-type" evidence="2">
    <location>
        <begin position="71"/>
        <end position="116"/>
    </location>
</feature>
<dbReference type="PANTHER" id="PTHR28498">
    <property type="entry name" value="ZINC FINGER SWIM DOMAIN-CONTAINING PROTEIN 7"/>
    <property type="match status" value="1"/>
</dbReference>
<keyword evidence="1" id="KW-0863">Zinc-finger</keyword>
<organism evidence="3 4">
    <name type="scientific">Sistotremastrum niveocremeum HHB9708</name>
    <dbReference type="NCBI Taxonomy" id="1314777"/>
    <lineage>
        <taxon>Eukaryota</taxon>
        <taxon>Fungi</taxon>
        <taxon>Dikarya</taxon>
        <taxon>Basidiomycota</taxon>
        <taxon>Agaricomycotina</taxon>
        <taxon>Agaricomycetes</taxon>
        <taxon>Sistotremastrales</taxon>
        <taxon>Sistotremastraceae</taxon>
        <taxon>Sertulicium</taxon>
        <taxon>Sertulicium niveocremeum</taxon>
    </lineage>
</organism>
<evidence type="ECO:0000313" key="3">
    <source>
        <dbReference type="EMBL" id="KZS98680.1"/>
    </source>
</evidence>
<dbReference type="InterPro" id="IPR007527">
    <property type="entry name" value="Znf_SWIM"/>
</dbReference>
<evidence type="ECO:0000313" key="4">
    <source>
        <dbReference type="Proteomes" id="UP000076722"/>
    </source>
</evidence>
<dbReference type="PANTHER" id="PTHR28498:SF1">
    <property type="entry name" value="ZINC FINGER SWIM DOMAIN-CONTAINING PROTEIN 7"/>
    <property type="match status" value="1"/>
</dbReference>